<keyword evidence="4" id="KW-1185">Reference proteome</keyword>
<dbReference type="Pfam" id="PF01395">
    <property type="entry name" value="PBP_GOBP"/>
    <property type="match status" value="1"/>
</dbReference>
<name>A0ABR3HPS4_LOXSC</name>
<dbReference type="SMART" id="SM00708">
    <property type="entry name" value="PhBP"/>
    <property type="match status" value="1"/>
</dbReference>
<dbReference type="InterPro" id="IPR036728">
    <property type="entry name" value="PBP_GOBP_sf"/>
</dbReference>
<dbReference type="InterPro" id="IPR006170">
    <property type="entry name" value="PBP/GOBP"/>
</dbReference>
<feature type="signal peptide" evidence="2">
    <location>
        <begin position="1"/>
        <end position="23"/>
    </location>
</feature>
<keyword evidence="1 2" id="KW-0732">Signal</keyword>
<protein>
    <submittedName>
        <fullName evidence="3">Uncharacterized protein</fullName>
    </submittedName>
</protein>
<evidence type="ECO:0000256" key="1">
    <source>
        <dbReference type="ARBA" id="ARBA00022729"/>
    </source>
</evidence>
<evidence type="ECO:0000256" key="2">
    <source>
        <dbReference type="SAM" id="SignalP"/>
    </source>
</evidence>
<feature type="chain" id="PRO_5045595105" evidence="2">
    <location>
        <begin position="24"/>
        <end position="153"/>
    </location>
</feature>
<sequence>MFCRVILLSSVYFLALTPYSINAMTEAQKEMIKQHFEQLGMECIGDNPITEQDINDLRAKKAPSGPGGPCFLACIQRKIGVMDEHGMMQNENALELAKKVFQDEEELKIIADYLHSCKSVNDVSVSDGEKGCERAMAAFKCMITNAPAFGIEV</sequence>
<comment type="caution">
    <text evidence="3">The sequence shown here is derived from an EMBL/GenBank/DDBJ whole genome shotgun (WGS) entry which is preliminary data.</text>
</comment>
<dbReference type="SUPFAM" id="SSF47565">
    <property type="entry name" value="Insect pheromone/odorant-binding proteins"/>
    <property type="match status" value="1"/>
</dbReference>
<gene>
    <name evidence="3" type="ORF">ABMA27_003637</name>
</gene>
<dbReference type="Gene3D" id="1.10.238.20">
    <property type="entry name" value="Pheromone/general odorant binding protein domain"/>
    <property type="match status" value="1"/>
</dbReference>
<dbReference type="Proteomes" id="UP001549920">
    <property type="component" value="Unassembled WGS sequence"/>
</dbReference>
<evidence type="ECO:0000313" key="3">
    <source>
        <dbReference type="EMBL" id="KAL0878550.1"/>
    </source>
</evidence>
<dbReference type="CDD" id="cd23992">
    <property type="entry name" value="PBP_GOBP"/>
    <property type="match status" value="1"/>
</dbReference>
<proteinExistence type="predicted"/>
<evidence type="ECO:0000313" key="4">
    <source>
        <dbReference type="Proteomes" id="UP001549920"/>
    </source>
</evidence>
<organism evidence="3 4">
    <name type="scientific">Loxostege sticticalis</name>
    <name type="common">Beet webworm moth</name>
    <dbReference type="NCBI Taxonomy" id="481309"/>
    <lineage>
        <taxon>Eukaryota</taxon>
        <taxon>Metazoa</taxon>
        <taxon>Ecdysozoa</taxon>
        <taxon>Arthropoda</taxon>
        <taxon>Hexapoda</taxon>
        <taxon>Insecta</taxon>
        <taxon>Pterygota</taxon>
        <taxon>Neoptera</taxon>
        <taxon>Endopterygota</taxon>
        <taxon>Lepidoptera</taxon>
        <taxon>Glossata</taxon>
        <taxon>Ditrysia</taxon>
        <taxon>Pyraloidea</taxon>
        <taxon>Crambidae</taxon>
        <taxon>Pyraustinae</taxon>
        <taxon>Loxostege</taxon>
    </lineage>
</organism>
<accession>A0ABR3HPS4</accession>
<reference evidence="3 4" key="1">
    <citation type="submission" date="2024-06" db="EMBL/GenBank/DDBJ databases">
        <title>A chromosome-level genome assembly of beet webworm, Loxostege sticticalis.</title>
        <authorList>
            <person name="Zhang Y."/>
        </authorList>
    </citation>
    <scope>NUCLEOTIDE SEQUENCE [LARGE SCALE GENOMIC DNA]</scope>
    <source>
        <strain evidence="3">AQ026</strain>
        <tissue evidence="3">Whole body</tissue>
    </source>
</reference>
<dbReference type="EMBL" id="JBEUOH010000015">
    <property type="protein sequence ID" value="KAL0878550.1"/>
    <property type="molecule type" value="Genomic_DNA"/>
</dbReference>
<dbReference type="PANTHER" id="PTHR11857">
    <property type="entry name" value="ODORANT BINDING PROTEIN-RELATED"/>
    <property type="match status" value="1"/>
</dbReference>